<protein>
    <submittedName>
        <fullName evidence="1">Uncharacterized protein</fullName>
    </submittedName>
</protein>
<proteinExistence type="predicted"/>
<gene>
    <name evidence="1" type="ORF">L917_14049</name>
</gene>
<dbReference type="Proteomes" id="UP000054423">
    <property type="component" value="Unassembled WGS sequence"/>
</dbReference>
<organism evidence="1">
    <name type="scientific">Phytophthora nicotianae</name>
    <name type="common">Potato buckeye rot agent</name>
    <name type="synonym">Phytophthora parasitica</name>
    <dbReference type="NCBI Taxonomy" id="4792"/>
    <lineage>
        <taxon>Eukaryota</taxon>
        <taxon>Sar</taxon>
        <taxon>Stramenopiles</taxon>
        <taxon>Oomycota</taxon>
        <taxon>Peronosporomycetes</taxon>
        <taxon>Peronosporales</taxon>
        <taxon>Peronosporaceae</taxon>
        <taxon>Phytophthora</taxon>
    </lineage>
</organism>
<evidence type="ECO:0000313" key="1">
    <source>
        <dbReference type="EMBL" id="ETL86519.1"/>
    </source>
</evidence>
<dbReference type="EMBL" id="KI681231">
    <property type="protein sequence ID" value="ETL86519.1"/>
    <property type="molecule type" value="Genomic_DNA"/>
</dbReference>
<reference evidence="1" key="1">
    <citation type="submission" date="2013-11" db="EMBL/GenBank/DDBJ databases">
        <title>The Genome Sequence of Phytophthora parasitica CHvinca01.</title>
        <authorList>
            <consortium name="The Broad Institute Genomics Platform"/>
            <person name="Russ C."/>
            <person name="Tyler B."/>
            <person name="Panabieres F."/>
            <person name="Shan W."/>
            <person name="Tripathy S."/>
            <person name="Grunwald N."/>
            <person name="Machado M."/>
            <person name="Johnson C.S."/>
            <person name="Arredondo F."/>
            <person name="Hong C."/>
            <person name="Coffey M."/>
            <person name="Young S.K."/>
            <person name="Zeng Q."/>
            <person name="Gargeya S."/>
            <person name="Fitzgerald M."/>
            <person name="Abouelleil A."/>
            <person name="Alvarado L."/>
            <person name="Chapman S.B."/>
            <person name="Gainer-Dewar J."/>
            <person name="Goldberg J."/>
            <person name="Griggs A."/>
            <person name="Gujja S."/>
            <person name="Hansen M."/>
            <person name="Howarth C."/>
            <person name="Imamovic A."/>
            <person name="Ireland A."/>
            <person name="Larimer J."/>
            <person name="McCowan C."/>
            <person name="Murphy C."/>
            <person name="Pearson M."/>
            <person name="Poon T.W."/>
            <person name="Priest M."/>
            <person name="Roberts A."/>
            <person name="Saif S."/>
            <person name="Shea T."/>
            <person name="Sykes S."/>
            <person name="Wortman J."/>
            <person name="Nusbaum C."/>
            <person name="Birren B."/>
        </authorList>
    </citation>
    <scope>NUCLEOTIDE SEQUENCE [LARGE SCALE GENOMIC DNA]</scope>
    <source>
        <strain evidence="1">CHvinca01</strain>
    </source>
</reference>
<sequence>MMLARPKVPLLTTQWLRQVSPIAEELLVIAKLPLQSQTDAKPLATVEFSLQ</sequence>
<name>W2KPI8_PHYNI</name>
<dbReference type="AlphaFoldDB" id="W2KPI8"/>
<accession>W2KPI8</accession>